<evidence type="ECO:0000256" key="1">
    <source>
        <dbReference type="SAM" id="MobiDB-lite"/>
    </source>
</evidence>
<organism evidence="2 3">
    <name type="scientific">Halorubrum lacusprofundi (strain ATCC 49239 / DSM 5036 / JCM 8891 / ACAM 34)</name>
    <dbReference type="NCBI Taxonomy" id="416348"/>
    <lineage>
        <taxon>Archaea</taxon>
        <taxon>Methanobacteriati</taxon>
        <taxon>Methanobacteriota</taxon>
        <taxon>Stenosarchaea group</taxon>
        <taxon>Halobacteria</taxon>
        <taxon>Halobacteriales</taxon>
        <taxon>Haloferacaceae</taxon>
        <taxon>Halorubrum</taxon>
    </lineage>
</organism>
<keyword evidence="3" id="KW-1185">Reference proteome</keyword>
<accession>B9LR65</accession>
<dbReference type="GeneID" id="95969959"/>
<dbReference type="RefSeq" id="WP_015910842.1">
    <property type="nucleotide sequence ID" value="NC_012029.1"/>
</dbReference>
<gene>
    <name evidence="2" type="ordered locus">Hlac_2142</name>
</gene>
<evidence type="ECO:0000313" key="2">
    <source>
        <dbReference type="EMBL" id="ACM57719.1"/>
    </source>
</evidence>
<feature type="compositionally biased region" description="Acidic residues" evidence="1">
    <location>
        <begin position="18"/>
        <end position="29"/>
    </location>
</feature>
<dbReference type="KEGG" id="hla:Hlac_2142"/>
<dbReference type="EMBL" id="CP001365">
    <property type="protein sequence ID" value="ACM57719.1"/>
    <property type="molecule type" value="Genomic_DNA"/>
</dbReference>
<feature type="region of interest" description="Disordered" evidence="1">
    <location>
        <begin position="1"/>
        <end position="72"/>
    </location>
</feature>
<dbReference type="HOGENOM" id="CLU_2712672_0_0_2"/>
<dbReference type="Proteomes" id="UP000000740">
    <property type="component" value="Chromosome 1"/>
</dbReference>
<reference evidence="2 3" key="1">
    <citation type="journal article" date="2016" name="Stand. Genomic Sci.">
        <title>Complete genome sequence of the Antarctic Halorubrum lacusprofundi type strain ACAM 34.</title>
        <authorList>
            <person name="Anderson I.J."/>
            <person name="DasSarma P."/>
            <person name="Lucas S."/>
            <person name="Copeland A."/>
            <person name="Lapidus A."/>
            <person name="Del Rio T.G."/>
            <person name="Tice H."/>
            <person name="Dalin E."/>
            <person name="Bruce D.C."/>
            <person name="Goodwin L."/>
            <person name="Pitluck S."/>
            <person name="Sims D."/>
            <person name="Brettin T.S."/>
            <person name="Detter J.C."/>
            <person name="Han C.S."/>
            <person name="Larimer F."/>
            <person name="Hauser L."/>
            <person name="Land M."/>
            <person name="Ivanova N."/>
            <person name="Richardson P."/>
            <person name="Cavicchioli R."/>
            <person name="DasSarma S."/>
            <person name="Woese C.R."/>
            <person name="Kyrpides N.C."/>
        </authorList>
    </citation>
    <scope>NUCLEOTIDE SEQUENCE [LARGE SCALE GENOMIC DNA]</scope>
    <source>
        <strain evidence="3">ATCC 49239 / DSM 5036 / JCM 8891 / ACAM 34</strain>
    </source>
</reference>
<name>B9LR65_HALLT</name>
<sequence length="72" mass="7238">MSGEVATGSEQVSAAFEVDVDSDEIDGDGGGERAENGENAENGEIDADSDDSTHGDGLVADGHGRDSSPDGR</sequence>
<proteinExistence type="predicted"/>
<feature type="compositionally biased region" description="Basic and acidic residues" evidence="1">
    <location>
        <begin position="62"/>
        <end position="72"/>
    </location>
</feature>
<protein>
    <submittedName>
        <fullName evidence="2">Uncharacterized protein</fullName>
    </submittedName>
</protein>
<dbReference type="AlphaFoldDB" id="B9LR65"/>
<evidence type="ECO:0000313" key="3">
    <source>
        <dbReference type="Proteomes" id="UP000000740"/>
    </source>
</evidence>
<feature type="compositionally biased region" description="Acidic residues" evidence="1">
    <location>
        <begin position="41"/>
        <end position="50"/>
    </location>
</feature>